<gene>
    <name evidence="1" type="ORF">JNB61_05785</name>
</gene>
<evidence type="ECO:0000313" key="1">
    <source>
        <dbReference type="EMBL" id="MBW9109273.1"/>
    </source>
</evidence>
<accession>A0ABS7HYF2</accession>
<organism evidence="1 2">
    <name type="scientific">Microbacterium ureisolvens</name>
    <dbReference type="NCBI Taxonomy" id="2781186"/>
    <lineage>
        <taxon>Bacteria</taxon>
        <taxon>Bacillati</taxon>
        <taxon>Actinomycetota</taxon>
        <taxon>Actinomycetes</taxon>
        <taxon>Micrococcales</taxon>
        <taxon>Microbacteriaceae</taxon>
        <taxon>Microbacterium</taxon>
    </lineage>
</organism>
<keyword evidence="2" id="KW-1185">Reference proteome</keyword>
<dbReference type="Proteomes" id="UP000777440">
    <property type="component" value="Unassembled WGS sequence"/>
</dbReference>
<protein>
    <submittedName>
        <fullName evidence="1">Uncharacterized protein</fullName>
    </submittedName>
</protein>
<name>A0ABS7HYF2_9MICO</name>
<evidence type="ECO:0000313" key="2">
    <source>
        <dbReference type="Proteomes" id="UP000777440"/>
    </source>
</evidence>
<dbReference type="RefSeq" id="WP_220339014.1">
    <property type="nucleotide sequence ID" value="NZ_JAEUAX010000002.1"/>
</dbReference>
<dbReference type="EMBL" id="JAEUAX010000002">
    <property type="protein sequence ID" value="MBW9109273.1"/>
    <property type="molecule type" value="Genomic_DNA"/>
</dbReference>
<comment type="caution">
    <text evidence="1">The sequence shown here is derived from an EMBL/GenBank/DDBJ whole genome shotgun (WGS) entry which is preliminary data.</text>
</comment>
<proteinExistence type="predicted"/>
<reference evidence="1 2" key="1">
    <citation type="journal article" date="2021" name="MBio">
        <title>Poor Competitiveness of Bradyrhizobium in Pigeon Pea Root Colonization in Indian Soils.</title>
        <authorList>
            <person name="Chalasani D."/>
            <person name="Basu A."/>
            <person name="Pullabhotla S.V.S.R.N."/>
            <person name="Jorrin B."/>
            <person name="Neal A.L."/>
            <person name="Poole P.S."/>
            <person name="Podile A.R."/>
            <person name="Tkacz A."/>
        </authorList>
    </citation>
    <scope>NUCLEOTIDE SEQUENCE [LARGE SCALE GENOMIC DNA]</scope>
    <source>
        <strain evidence="1 2">HU12</strain>
    </source>
</reference>
<sequence length="258" mass="26066">MTTPVRTDLAPYRVAVAELPASAVASRDGDGAVAVVAGVRAWWQAAADASAGGAAAVVVAQPAAAPVEALDALASVADATPVVLERPLLRADVVAAIGGAFEGVPAAGALAVECHAPDLTLAVALRDAIGWARVLAGGPLTLRAGESWGGRVLGLLETEHGAAVSIVAAPQPGAPSLGRVRITTIAEVRVEVDADLDTALVITDAEGRSILPARFESSERVALRRAITAVRTAERPFDLADLRHDTALAEALLSAPTA</sequence>